<proteinExistence type="predicted"/>
<name>A0A402B1D9_9CHLR</name>
<comment type="caution">
    <text evidence="1">The sequence shown here is derived from an EMBL/GenBank/DDBJ whole genome shotgun (WGS) entry which is preliminary data.</text>
</comment>
<accession>A0A402B1D9</accession>
<organism evidence="1 2">
    <name type="scientific">Dictyobacter alpinus</name>
    <dbReference type="NCBI Taxonomy" id="2014873"/>
    <lineage>
        <taxon>Bacteria</taxon>
        <taxon>Bacillati</taxon>
        <taxon>Chloroflexota</taxon>
        <taxon>Ktedonobacteria</taxon>
        <taxon>Ktedonobacterales</taxon>
        <taxon>Dictyobacteraceae</taxon>
        <taxon>Dictyobacter</taxon>
    </lineage>
</organism>
<gene>
    <name evidence="1" type="ORF">KDA_06690</name>
</gene>
<dbReference type="EMBL" id="BIFT01000001">
    <property type="protein sequence ID" value="GCE25185.1"/>
    <property type="molecule type" value="Genomic_DNA"/>
</dbReference>
<dbReference type="AlphaFoldDB" id="A0A402B1D9"/>
<evidence type="ECO:0008006" key="3">
    <source>
        <dbReference type="Google" id="ProtNLM"/>
    </source>
</evidence>
<reference evidence="2" key="1">
    <citation type="submission" date="2018-12" db="EMBL/GenBank/DDBJ databases">
        <title>Tengunoibacter tsumagoiensis gen. nov., sp. nov., Dictyobacter kobayashii sp. nov., D. alpinus sp. nov., and D. joshuensis sp. nov. and description of Dictyobacteraceae fam. nov. within the order Ktedonobacterales isolated from Tengu-no-mugimeshi.</title>
        <authorList>
            <person name="Wang C.M."/>
            <person name="Zheng Y."/>
            <person name="Sakai Y."/>
            <person name="Toyoda A."/>
            <person name="Minakuchi Y."/>
            <person name="Abe K."/>
            <person name="Yokota A."/>
            <person name="Yabe S."/>
        </authorList>
    </citation>
    <scope>NUCLEOTIDE SEQUENCE [LARGE SCALE GENOMIC DNA]</scope>
    <source>
        <strain evidence="2">Uno16</strain>
    </source>
</reference>
<sequence length="50" mass="5580">MPVSCRLRLLLAQLNVERAKSGQPAISLRRIAQESGIAQSVLVLLHTERR</sequence>
<evidence type="ECO:0000313" key="2">
    <source>
        <dbReference type="Proteomes" id="UP000287171"/>
    </source>
</evidence>
<protein>
    <recommendedName>
        <fullName evidence="3">HTH iclR-type domain-containing protein</fullName>
    </recommendedName>
</protein>
<dbReference type="RefSeq" id="WP_161981903.1">
    <property type="nucleotide sequence ID" value="NZ_BIFT01000001.1"/>
</dbReference>
<evidence type="ECO:0000313" key="1">
    <source>
        <dbReference type="EMBL" id="GCE25185.1"/>
    </source>
</evidence>
<dbReference type="Proteomes" id="UP000287171">
    <property type="component" value="Unassembled WGS sequence"/>
</dbReference>
<keyword evidence="2" id="KW-1185">Reference proteome</keyword>